<gene>
    <name evidence="1" type="ORF">E2C01_067849</name>
</gene>
<keyword evidence="2" id="KW-1185">Reference proteome</keyword>
<evidence type="ECO:0000313" key="1">
    <source>
        <dbReference type="EMBL" id="MPC73517.1"/>
    </source>
</evidence>
<organism evidence="1 2">
    <name type="scientific">Portunus trituberculatus</name>
    <name type="common">Swimming crab</name>
    <name type="synonym">Neptunus trituberculatus</name>
    <dbReference type="NCBI Taxonomy" id="210409"/>
    <lineage>
        <taxon>Eukaryota</taxon>
        <taxon>Metazoa</taxon>
        <taxon>Ecdysozoa</taxon>
        <taxon>Arthropoda</taxon>
        <taxon>Crustacea</taxon>
        <taxon>Multicrustacea</taxon>
        <taxon>Malacostraca</taxon>
        <taxon>Eumalacostraca</taxon>
        <taxon>Eucarida</taxon>
        <taxon>Decapoda</taxon>
        <taxon>Pleocyemata</taxon>
        <taxon>Brachyura</taxon>
        <taxon>Eubrachyura</taxon>
        <taxon>Portunoidea</taxon>
        <taxon>Portunidae</taxon>
        <taxon>Portuninae</taxon>
        <taxon>Portunus</taxon>
    </lineage>
</organism>
<protein>
    <submittedName>
        <fullName evidence="1">Uncharacterized protein</fullName>
    </submittedName>
</protein>
<name>A0A5B7HW95_PORTR</name>
<evidence type="ECO:0000313" key="2">
    <source>
        <dbReference type="Proteomes" id="UP000324222"/>
    </source>
</evidence>
<comment type="caution">
    <text evidence="1">The sequence shown here is derived from an EMBL/GenBank/DDBJ whole genome shotgun (WGS) entry which is preliminary data.</text>
</comment>
<dbReference type="EMBL" id="VSRR010036948">
    <property type="protein sequence ID" value="MPC73517.1"/>
    <property type="molecule type" value="Genomic_DNA"/>
</dbReference>
<reference evidence="1 2" key="1">
    <citation type="submission" date="2019-05" db="EMBL/GenBank/DDBJ databases">
        <title>Another draft genome of Portunus trituberculatus and its Hox gene families provides insights of decapod evolution.</title>
        <authorList>
            <person name="Jeong J.-H."/>
            <person name="Song I."/>
            <person name="Kim S."/>
            <person name="Choi T."/>
            <person name="Kim D."/>
            <person name="Ryu S."/>
            <person name="Kim W."/>
        </authorList>
    </citation>
    <scope>NUCLEOTIDE SEQUENCE [LARGE SCALE GENOMIC DNA]</scope>
    <source>
        <tissue evidence="1">Muscle</tissue>
    </source>
</reference>
<sequence>MKAEGKRFVVVQDGRSKYDTVRKYDTFSCLFCTFIRTNYQDIGKHLDVCDQVIQMTNEVSEAMCRHYHGTWIGVARSLMSGQ</sequence>
<accession>A0A5B7HW95</accession>
<dbReference type="AlphaFoldDB" id="A0A5B7HW95"/>
<proteinExistence type="predicted"/>
<dbReference type="Proteomes" id="UP000324222">
    <property type="component" value="Unassembled WGS sequence"/>
</dbReference>